<evidence type="ECO:0000256" key="2">
    <source>
        <dbReference type="SAM" id="SignalP"/>
    </source>
</evidence>
<feature type="compositionally biased region" description="Polar residues" evidence="1">
    <location>
        <begin position="53"/>
        <end position="66"/>
    </location>
</feature>
<accession>A0A2K9NT27</accession>
<dbReference type="Pfam" id="PF13645">
    <property type="entry name" value="YkuD_2"/>
    <property type="match status" value="1"/>
</dbReference>
<evidence type="ECO:0000313" key="4">
    <source>
        <dbReference type="Proteomes" id="UP000235584"/>
    </source>
</evidence>
<proteinExistence type="predicted"/>
<dbReference type="AlphaFoldDB" id="A0A2K9NT27"/>
<name>A0A2K9NT27_BACTC</name>
<dbReference type="PANTHER" id="PTHR38477:SF1">
    <property type="entry name" value="MUREIN L,D-TRANSPEPTIDASE CATALYTIC DOMAIN FAMILY PROTEIN"/>
    <property type="match status" value="1"/>
</dbReference>
<reference evidence="3 4" key="1">
    <citation type="submission" date="2018-01" db="EMBL/GenBank/DDBJ databases">
        <title>Complete genome sequence of Bacteriovorax stolpii DSM12778.</title>
        <authorList>
            <person name="Tang B."/>
            <person name="Chang J."/>
        </authorList>
    </citation>
    <scope>NUCLEOTIDE SEQUENCE [LARGE SCALE GENOMIC DNA]</scope>
    <source>
        <strain evidence="3 4">DSM 12778</strain>
    </source>
</reference>
<evidence type="ECO:0000256" key="1">
    <source>
        <dbReference type="SAM" id="MobiDB-lite"/>
    </source>
</evidence>
<dbReference type="RefSeq" id="WP_102243526.1">
    <property type="nucleotide sequence ID" value="NZ_CP025704.1"/>
</dbReference>
<keyword evidence="2" id="KW-0732">Signal</keyword>
<feature type="region of interest" description="Disordered" evidence="1">
    <location>
        <begin position="184"/>
        <end position="206"/>
    </location>
</feature>
<dbReference type="EMBL" id="CP025704">
    <property type="protein sequence ID" value="AUN98235.1"/>
    <property type="molecule type" value="Genomic_DNA"/>
</dbReference>
<evidence type="ECO:0000313" key="3">
    <source>
        <dbReference type="EMBL" id="AUN98235.1"/>
    </source>
</evidence>
<sequence length="340" mass="37496">MRKILIILSIVVYSNTASAGMLSHIWDSLRTFLGLDITRTVNESVTPPGEVCSDTQGNRPTSNYPEQPSMGASPVFDEVPEEGEEKEVGFSPKDDTDADNLREELKENYKKLGGDPVALQQALCFYDKNRGINFEAAGDPSRKKGIKIQNQRYITINDMNKSYFKSRMFILDLETGKVKTYYSSHGAGGKKGVPESDAGTVETSNLDGSNASPRGFFITGSRINGSSDPKQRWKFSMKLHGLQEGVNDRSYSRAVVMHSFPDVTNDVASSDDEKPSLRTDPYPFYLSQGCTMVGPKVADEIVDTIKAPNNSSGGSLYYNYSSVEKSRGDSYCGDENLMKK</sequence>
<keyword evidence="4" id="KW-1185">Reference proteome</keyword>
<dbReference type="PANTHER" id="PTHR38477">
    <property type="entry name" value="HYPOTHETICAL EXPORTED PROTEIN"/>
    <property type="match status" value="1"/>
</dbReference>
<dbReference type="KEGG" id="bsto:C0V70_08985"/>
<organism evidence="3 4">
    <name type="scientific">Bacteriovorax stolpii</name>
    <name type="common">Bdellovibrio stolpii</name>
    <dbReference type="NCBI Taxonomy" id="960"/>
    <lineage>
        <taxon>Bacteria</taxon>
        <taxon>Pseudomonadati</taxon>
        <taxon>Bdellovibrionota</taxon>
        <taxon>Bacteriovoracia</taxon>
        <taxon>Bacteriovoracales</taxon>
        <taxon>Bacteriovoracaceae</taxon>
        <taxon>Bacteriovorax</taxon>
    </lineage>
</organism>
<feature type="compositionally biased region" description="Basic and acidic residues" evidence="1">
    <location>
        <begin position="86"/>
        <end position="98"/>
    </location>
</feature>
<feature type="chain" id="PRO_5043904573" evidence="2">
    <location>
        <begin position="20"/>
        <end position="340"/>
    </location>
</feature>
<dbReference type="Proteomes" id="UP000235584">
    <property type="component" value="Chromosome"/>
</dbReference>
<feature type="signal peptide" evidence="2">
    <location>
        <begin position="1"/>
        <end position="19"/>
    </location>
</feature>
<gene>
    <name evidence="3" type="ORF">C0V70_08985</name>
</gene>
<dbReference type="InterPro" id="IPR032676">
    <property type="entry name" value="YkuD_2"/>
</dbReference>
<protein>
    <submittedName>
        <fullName evidence="3">Uncharacterized protein</fullName>
    </submittedName>
</protein>
<feature type="region of interest" description="Disordered" evidence="1">
    <location>
        <begin position="44"/>
        <end position="98"/>
    </location>
</feature>